<dbReference type="EMBL" id="CP031337">
    <property type="protein sequence ID" value="AXK39593.1"/>
    <property type="molecule type" value="Genomic_DNA"/>
</dbReference>
<dbReference type="Proteomes" id="UP000254537">
    <property type="component" value="Chromosome"/>
</dbReference>
<evidence type="ECO:0000256" key="1">
    <source>
        <dbReference type="SAM" id="Coils"/>
    </source>
</evidence>
<proteinExistence type="predicted"/>
<reference evidence="2 3" key="1">
    <citation type="submission" date="2018-07" db="EMBL/GenBank/DDBJ databases">
        <title>Crenobacter cavernae sp. nov., isolated from a karst cave.</title>
        <authorList>
            <person name="Zhu H."/>
        </authorList>
    </citation>
    <scope>NUCLEOTIDE SEQUENCE [LARGE SCALE GENOMIC DNA]</scope>
    <source>
        <strain evidence="2 3">K1W11S-77</strain>
    </source>
</reference>
<dbReference type="AlphaFoldDB" id="A0A345Y6P1"/>
<feature type="coiled-coil region" evidence="1">
    <location>
        <begin position="101"/>
        <end position="128"/>
    </location>
</feature>
<gene>
    <name evidence="2" type="ORF">DWG20_09135</name>
</gene>
<evidence type="ECO:0008006" key="4">
    <source>
        <dbReference type="Google" id="ProtNLM"/>
    </source>
</evidence>
<keyword evidence="1" id="KW-0175">Coiled coil</keyword>
<accession>A0A345Y6P1</accession>
<dbReference type="KEGG" id="ccah:DWG20_09135"/>
<organism evidence="2 3">
    <name type="scientific">Crenobacter cavernae</name>
    <dbReference type="NCBI Taxonomy" id="2290923"/>
    <lineage>
        <taxon>Bacteria</taxon>
        <taxon>Pseudomonadati</taxon>
        <taxon>Pseudomonadota</taxon>
        <taxon>Betaproteobacteria</taxon>
        <taxon>Neisseriales</taxon>
        <taxon>Neisseriaceae</taxon>
        <taxon>Crenobacter</taxon>
    </lineage>
</organism>
<name>A0A345Y6P1_9NEIS</name>
<evidence type="ECO:0000313" key="2">
    <source>
        <dbReference type="EMBL" id="AXK39593.1"/>
    </source>
</evidence>
<evidence type="ECO:0000313" key="3">
    <source>
        <dbReference type="Proteomes" id="UP000254537"/>
    </source>
</evidence>
<protein>
    <recommendedName>
        <fullName evidence="4">Flagellar protein FliT</fullName>
    </recommendedName>
</protein>
<sequence length="138" mass="15817">MFSRKQEMACIKLLISEYEILLHSVIRERGKTGKEISKDESDLFDRLLSLEAVMKVAQDATNIALESSKPVSDDLYSLNISLKTDIESHLMQLRALETKFKNFNSSRVSEIEAELKKMQEKMGAISQIMANKSFQRTR</sequence>